<dbReference type="eggNOG" id="ENOG5033ZXT">
    <property type="taxonomic scope" value="Bacteria"/>
</dbReference>
<dbReference type="PIR" id="A97026">
    <property type="entry name" value="A97026"/>
</dbReference>
<dbReference type="GeneID" id="44997534"/>
<organism evidence="1 2">
    <name type="scientific">Clostridium acetobutylicum (strain ATCC 824 / DSM 792 / JCM 1419 / IAM 19013 / LMG 5710 / NBRC 13948 / NRRL B-527 / VKM B-1787 / 2291 / W)</name>
    <dbReference type="NCBI Taxonomy" id="272562"/>
    <lineage>
        <taxon>Bacteria</taxon>
        <taxon>Bacillati</taxon>
        <taxon>Bacillota</taxon>
        <taxon>Clostridia</taxon>
        <taxon>Eubacteriales</taxon>
        <taxon>Clostridiaceae</taxon>
        <taxon>Clostridium</taxon>
    </lineage>
</organism>
<dbReference type="RefSeq" id="WP_010964338.1">
    <property type="nucleotide sequence ID" value="NC_003030.1"/>
</dbReference>
<name>Q97K99_CLOAB</name>
<evidence type="ECO:0008006" key="3">
    <source>
        <dbReference type="Google" id="ProtNLM"/>
    </source>
</evidence>
<dbReference type="STRING" id="272562.CA_C1020"/>
<dbReference type="InterPro" id="IPR029063">
    <property type="entry name" value="SAM-dependent_MTases_sf"/>
</dbReference>
<accession>Q97K99</accession>
<dbReference type="KEGG" id="cac:CA_C1020"/>
<evidence type="ECO:0000313" key="2">
    <source>
        <dbReference type="Proteomes" id="UP000000814"/>
    </source>
</evidence>
<proteinExistence type="predicted"/>
<dbReference type="Proteomes" id="UP000000814">
    <property type="component" value="Chromosome"/>
</dbReference>
<dbReference type="HOGENOM" id="CLU_114444_0_0_9"/>
<gene>
    <name evidence="1" type="ordered locus">CA_C1020</name>
</gene>
<dbReference type="AlphaFoldDB" id="Q97K99"/>
<dbReference type="SUPFAM" id="SSF53335">
    <property type="entry name" value="S-adenosyl-L-methionine-dependent methyltransferases"/>
    <property type="match status" value="1"/>
</dbReference>
<dbReference type="EMBL" id="AE001437">
    <property type="protein sequence ID" value="AAK78996.1"/>
    <property type="molecule type" value="Genomic_DNA"/>
</dbReference>
<dbReference type="PATRIC" id="fig|272562.8.peg.1228"/>
<dbReference type="OrthoDB" id="1929483at2"/>
<keyword evidence="2" id="KW-1185">Reference proteome</keyword>
<dbReference type="Gene3D" id="3.40.50.150">
    <property type="entry name" value="Vaccinia Virus protein VP39"/>
    <property type="match status" value="1"/>
</dbReference>
<protein>
    <recommendedName>
        <fullName evidence="3">Class I SAM-dependent methyltransferase</fullName>
    </recommendedName>
</protein>
<sequence length="204" mass="23985">MERLFINLENEVLHGNVLDVGSENYGIVYELCKKKNKNISDVNYVSGREQREYIGKNSYDSCVSFFSLKDLRTDRDKKKFFWDMYSFMKDNAVLYLWDVDKSIFQTFRRSIRIVLPGAKIKDIEVNDFNVLSNNSCKKICNMMSQYFKIIDVKCSNDLYYIKAEKKEGNFNEKSTSYSNKFSIYTQQLGSEIFKGIRKGIRLAN</sequence>
<reference evidence="1 2" key="1">
    <citation type="journal article" date="2001" name="J. Bacteriol.">
        <title>Genome sequence and comparative analysis of the solvent-producing bacterium Clostridium acetobutylicum.</title>
        <authorList>
            <person name="Nolling J."/>
            <person name="Breton G."/>
            <person name="Omelchenko M.V."/>
            <person name="Makarova K.S."/>
            <person name="Zeng Q."/>
            <person name="Gibson R."/>
            <person name="Lee H.M."/>
            <person name="Dubois J."/>
            <person name="Qiu D."/>
            <person name="Hitti J."/>
            <person name="Wolf Y.I."/>
            <person name="Tatusov R.L."/>
            <person name="Sabathe F."/>
            <person name="Doucette-Stamm L."/>
            <person name="Soucaille P."/>
            <person name="Daly M.J."/>
            <person name="Bennett G.N."/>
            <person name="Koonin E.V."/>
            <person name="Smith D.R."/>
        </authorList>
    </citation>
    <scope>NUCLEOTIDE SEQUENCE [LARGE SCALE GENOMIC DNA]</scope>
    <source>
        <strain evidence="2">ATCC 824 / DSM 792 / JCM 1419 / LMG 5710 / VKM B-1787</strain>
    </source>
</reference>
<evidence type="ECO:0000313" key="1">
    <source>
        <dbReference type="EMBL" id="AAK78996.1"/>
    </source>
</evidence>